<dbReference type="SUPFAM" id="SSF63380">
    <property type="entry name" value="Riboflavin synthase domain-like"/>
    <property type="match status" value="1"/>
</dbReference>
<evidence type="ECO:0000256" key="9">
    <source>
        <dbReference type="ARBA" id="ARBA00023002"/>
    </source>
</evidence>
<keyword evidence="11 14" id="KW-0472">Membrane</keyword>
<dbReference type="PANTHER" id="PTHR32361">
    <property type="entry name" value="FERRIC/CUPRIC REDUCTASE TRANSMEMBRANE COMPONENT"/>
    <property type="match status" value="1"/>
</dbReference>
<comment type="similarity">
    <text evidence="2">Belongs to the ferric reductase (FRE) family.</text>
</comment>
<evidence type="ECO:0000256" key="13">
    <source>
        <dbReference type="ARBA" id="ARBA00048483"/>
    </source>
</evidence>
<dbReference type="EMBL" id="JBEFKJ010000012">
    <property type="protein sequence ID" value="KAL2043097.1"/>
    <property type="molecule type" value="Genomic_DNA"/>
</dbReference>
<dbReference type="InterPro" id="IPR013121">
    <property type="entry name" value="Fe_red_NAD-bd_6"/>
</dbReference>
<evidence type="ECO:0000256" key="1">
    <source>
        <dbReference type="ARBA" id="ARBA00004651"/>
    </source>
</evidence>
<feature type="transmembrane region" description="Helical" evidence="14">
    <location>
        <begin position="237"/>
        <end position="254"/>
    </location>
</feature>
<comment type="subcellular location">
    <subcellularLocation>
        <location evidence="1">Cell membrane</location>
        <topology evidence="1">Multi-pass membrane protein</topology>
    </subcellularLocation>
</comment>
<feature type="transmembrane region" description="Helical" evidence="14">
    <location>
        <begin position="28"/>
        <end position="50"/>
    </location>
</feature>
<proteinExistence type="inferred from homology"/>
<keyword evidence="6 14" id="KW-0812">Transmembrane</keyword>
<keyword evidence="12" id="KW-0325">Glycoprotein</keyword>
<dbReference type="SFLD" id="SFLDS00052">
    <property type="entry name" value="Ferric_Reductase_Domain"/>
    <property type="match status" value="1"/>
</dbReference>
<dbReference type="Gene3D" id="3.40.50.80">
    <property type="entry name" value="Nucleotide-binding domain of ferredoxin-NADP reductase (FNR) module"/>
    <property type="match status" value="1"/>
</dbReference>
<evidence type="ECO:0000256" key="8">
    <source>
        <dbReference type="ARBA" id="ARBA00022989"/>
    </source>
</evidence>
<dbReference type="SFLD" id="SFLDG01168">
    <property type="entry name" value="Ferric_reductase_subgroup_(FRE"/>
    <property type="match status" value="1"/>
</dbReference>
<keyword evidence="9" id="KW-0560">Oxidoreductase</keyword>
<name>A0ABR4AEU0_9LECA</name>
<evidence type="ECO:0000256" key="6">
    <source>
        <dbReference type="ARBA" id="ARBA00022692"/>
    </source>
</evidence>
<evidence type="ECO:0000256" key="7">
    <source>
        <dbReference type="ARBA" id="ARBA00022982"/>
    </source>
</evidence>
<dbReference type="InterPro" id="IPR017927">
    <property type="entry name" value="FAD-bd_FR_type"/>
</dbReference>
<evidence type="ECO:0000256" key="4">
    <source>
        <dbReference type="ARBA" id="ARBA00022448"/>
    </source>
</evidence>
<dbReference type="Pfam" id="PF08030">
    <property type="entry name" value="NAD_binding_6"/>
    <property type="match status" value="1"/>
</dbReference>
<dbReference type="Proteomes" id="UP001590950">
    <property type="component" value="Unassembled WGS sequence"/>
</dbReference>
<evidence type="ECO:0000256" key="14">
    <source>
        <dbReference type="SAM" id="Phobius"/>
    </source>
</evidence>
<keyword evidence="8 14" id="KW-1133">Transmembrane helix</keyword>
<evidence type="ECO:0000256" key="5">
    <source>
        <dbReference type="ARBA" id="ARBA00022475"/>
    </source>
</evidence>
<keyword evidence="7" id="KW-0249">Electron transport</keyword>
<dbReference type="Gene3D" id="2.40.30.10">
    <property type="entry name" value="Translation factors"/>
    <property type="match status" value="1"/>
</dbReference>
<dbReference type="Pfam" id="PF01794">
    <property type="entry name" value="Ferric_reduct"/>
    <property type="match status" value="1"/>
</dbReference>
<keyword evidence="5" id="KW-1003">Cell membrane</keyword>
<dbReference type="InterPro" id="IPR039261">
    <property type="entry name" value="FNR_nucleotide-bd"/>
</dbReference>
<dbReference type="CDD" id="cd06186">
    <property type="entry name" value="NOX_Duox_like_FAD_NADP"/>
    <property type="match status" value="1"/>
</dbReference>
<accession>A0ABR4AEU0</accession>
<dbReference type="Pfam" id="PF08022">
    <property type="entry name" value="FAD_binding_8"/>
    <property type="match status" value="1"/>
</dbReference>
<dbReference type="InterPro" id="IPR051410">
    <property type="entry name" value="Ferric/Cupric_Reductase"/>
</dbReference>
<feature type="transmembrane region" description="Helical" evidence="14">
    <location>
        <begin position="210"/>
        <end position="230"/>
    </location>
</feature>
<evidence type="ECO:0000256" key="10">
    <source>
        <dbReference type="ARBA" id="ARBA00023065"/>
    </source>
</evidence>
<evidence type="ECO:0000256" key="12">
    <source>
        <dbReference type="ARBA" id="ARBA00023180"/>
    </source>
</evidence>
<keyword evidence="17" id="KW-1185">Reference proteome</keyword>
<protein>
    <recommendedName>
        <fullName evidence="3">ferric-chelate reductase (NADPH)</fullName>
        <ecNumber evidence="3">1.16.1.9</ecNumber>
    </recommendedName>
</protein>
<gene>
    <name evidence="16" type="ORF">N7G274_004157</name>
</gene>
<keyword evidence="10" id="KW-0406">Ion transport</keyword>
<dbReference type="PANTHER" id="PTHR32361:SF9">
    <property type="entry name" value="FERRIC REDUCTASE TRANSMEMBRANE COMPONENT 3-RELATED"/>
    <property type="match status" value="1"/>
</dbReference>
<comment type="caution">
    <text evidence="16">The sequence shown here is derived from an EMBL/GenBank/DDBJ whole genome shotgun (WGS) entry which is preliminary data.</text>
</comment>
<dbReference type="InterPro" id="IPR013130">
    <property type="entry name" value="Fe3_Rdtase_TM_dom"/>
</dbReference>
<dbReference type="InterPro" id="IPR013112">
    <property type="entry name" value="FAD-bd_8"/>
</dbReference>
<feature type="transmembrane region" description="Helical" evidence="14">
    <location>
        <begin position="174"/>
        <end position="195"/>
    </location>
</feature>
<evidence type="ECO:0000259" key="15">
    <source>
        <dbReference type="PROSITE" id="PS51384"/>
    </source>
</evidence>
<comment type="catalytic activity">
    <reaction evidence="13">
        <text>2 a Fe(II)-siderophore + NADP(+) + H(+) = 2 a Fe(III)-siderophore + NADPH</text>
        <dbReference type="Rhea" id="RHEA:28795"/>
        <dbReference type="Rhea" id="RHEA-COMP:11342"/>
        <dbReference type="Rhea" id="RHEA-COMP:11344"/>
        <dbReference type="ChEBI" id="CHEBI:15378"/>
        <dbReference type="ChEBI" id="CHEBI:29033"/>
        <dbReference type="ChEBI" id="CHEBI:29034"/>
        <dbReference type="ChEBI" id="CHEBI:57783"/>
        <dbReference type="ChEBI" id="CHEBI:58349"/>
        <dbReference type="EC" id="1.16.1.9"/>
    </reaction>
</comment>
<feature type="domain" description="FAD-binding FR-type" evidence="15">
    <location>
        <begin position="279"/>
        <end position="386"/>
    </location>
</feature>
<dbReference type="SUPFAM" id="SSF52343">
    <property type="entry name" value="Ferredoxin reductase-like, C-terminal NADP-linked domain"/>
    <property type="match status" value="1"/>
</dbReference>
<organism evidence="16 17">
    <name type="scientific">Stereocaulon virgatum</name>
    <dbReference type="NCBI Taxonomy" id="373712"/>
    <lineage>
        <taxon>Eukaryota</taxon>
        <taxon>Fungi</taxon>
        <taxon>Dikarya</taxon>
        <taxon>Ascomycota</taxon>
        <taxon>Pezizomycotina</taxon>
        <taxon>Lecanoromycetes</taxon>
        <taxon>OSLEUM clade</taxon>
        <taxon>Lecanoromycetidae</taxon>
        <taxon>Lecanorales</taxon>
        <taxon>Lecanorineae</taxon>
        <taxon>Stereocaulaceae</taxon>
        <taxon>Stereocaulon</taxon>
    </lineage>
</organism>
<evidence type="ECO:0000256" key="3">
    <source>
        <dbReference type="ARBA" id="ARBA00012668"/>
    </source>
</evidence>
<dbReference type="EC" id="1.16.1.9" evidence="3"/>
<dbReference type="InterPro" id="IPR017938">
    <property type="entry name" value="Riboflavin_synthase-like_b-brl"/>
</dbReference>
<evidence type="ECO:0000313" key="17">
    <source>
        <dbReference type="Proteomes" id="UP001590950"/>
    </source>
</evidence>
<evidence type="ECO:0000313" key="16">
    <source>
        <dbReference type="EMBL" id="KAL2043097.1"/>
    </source>
</evidence>
<sequence>MGWPYHFVSLDDGQQVRRRQLLDSYGQIAQFSILLLPLIYQLSLGVRLLFGRLQRKHVYEPVKEHQSPVASGFKQPAIDGTGSAWAKLRWALDEPVAQGWETRKEWLAILVWGAWLLLLVLRDTGDDYLHLTRRFGIVAASQLPLHYALALKSWSPIQYLARLSHESLNPYHRLLGRLIILLMTCHATLYLNFYFQNDLLQKRLKDSDVILGLTSIISALLIGTTALARIRHWNYRLFFYSHVMLSLSLLPILYFHVPYLRLYIIEATAIYILLIAQRNTEQSSTTATIEPFPGTNLLSITIPLTPSLKKRNYTPGQHIYLSLPSLPQKLRINPFSIANPDPTSDNHIHLVVRTLNGTTALLASLTKPPQPTPILVEGPYGSANYFPDPATYDRILFVAGGVGATFNLPIYRDLLRRSTAGDQVPPANFVWAVRKDEDAVWGVQVLSEQCKGILPKSFEIFVTGKGGSASDGPPPIRNDSIELQEREGLLDTSASKEGIAEAVRRGRPNFRGIVDEVFEQGGSGDRVAVLVCGPSDMGASVRKEVGRWVWRGREVWWHSEEFGW</sequence>
<evidence type="ECO:0000256" key="2">
    <source>
        <dbReference type="ARBA" id="ARBA00006278"/>
    </source>
</evidence>
<dbReference type="PROSITE" id="PS51384">
    <property type="entry name" value="FAD_FR"/>
    <property type="match status" value="1"/>
</dbReference>
<evidence type="ECO:0000256" key="11">
    <source>
        <dbReference type="ARBA" id="ARBA00023136"/>
    </source>
</evidence>
<keyword evidence="4" id="KW-0813">Transport</keyword>
<reference evidence="16 17" key="1">
    <citation type="submission" date="2024-09" db="EMBL/GenBank/DDBJ databases">
        <title>Rethinking Asexuality: The Enigmatic Case of Functional Sexual Genes in Lepraria (Stereocaulaceae).</title>
        <authorList>
            <person name="Doellman M."/>
            <person name="Sun Y."/>
            <person name="Barcenas-Pena A."/>
            <person name="Lumbsch H.T."/>
            <person name="Grewe F."/>
        </authorList>
    </citation>
    <scope>NUCLEOTIDE SEQUENCE [LARGE SCALE GENOMIC DNA]</scope>
    <source>
        <strain evidence="16 17">Mercado 3170</strain>
    </source>
</reference>